<name>A0ABM7WDT5_9BACT</name>
<sequence>MFFLDSSHFPELMAISNKNIDRIIIDTLYGISFQIVTDIKPFSGNRAKSRQVHHRIRRDAPILCNRAIAQPKEHARSRI</sequence>
<proteinExistence type="predicted"/>
<accession>A0ABM7WDT5</accession>
<evidence type="ECO:0000313" key="1">
    <source>
        <dbReference type="EMBL" id="BDD89131.1"/>
    </source>
</evidence>
<organism evidence="1 2">
    <name type="scientific">Desulfofustis limnaeus</name>
    <dbReference type="NCBI Taxonomy" id="2740163"/>
    <lineage>
        <taxon>Bacteria</taxon>
        <taxon>Pseudomonadati</taxon>
        <taxon>Thermodesulfobacteriota</taxon>
        <taxon>Desulfobulbia</taxon>
        <taxon>Desulfobulbales</taxon>
        <taxon>Desulfocapsaceae</taxon>
        <taxon>Desulfofustis</taxon>
    </lineage>
</organism>
<keyword evidence="2" id="KW-1185">Reference proteome</keyword>
<dbReference type="EMBL" id="AP025516">
    <property type="protein sequence ID" value="BDD89131.1"/>
    <property type="molecule type" value="Genomic_DNA"/>
</dbReference>
<gene>
    <name evidence="1" type="ORF">DPPLL_34960</name>
</gene>
<protein>
    <submittedName>
        <fullName evidence="1">Uncharacterized protein</fullName>
    </submittedName>
</protein>
<dbReference type="Proteomes" id="UP000830055">
    <property type="component" value="Chromosome"/>
</dbReference>
<evidence type="ECO:0000313" key="2">
    <source>
        <dbReference type="Proteomes" id="UP000830055"/>
    </source>
</evidence>
<reference evidence="1 2" key="1">
    <citation type="submission" date="2022-01" db="EMBL/GenBank/DDBJ databases">
        <title>Desulfofustis limnae sp. nov., a novel mesophilic sulfate-reducing bacterium isolated from marsh soil.</title>
        <authorList>
            <person name="Watanabe M."/>
            <person name="Takahashi A."/>
            <person name="Kojima H."/>
            <person name="Fukui M."/>
        </authorList>
    </citation>
    <scope>NUCLEOTIDE SEQUENCE [LARGE SCALE GENOMIC DNA]</scope>
    <source>
        <strain evidence="1 2">PPLL</strain>
    </source>
</reference>